<gene>
    <name evidence="6" type="ORF">AB1Y20_021581</name>
</gene>
<evidence type="ECO:0000256" key="1">
    <source>
        <dbReference type="ARBA" id="ARBA00004141"/>
    </source>
</evidence>
<dbReference type="EMBL" id="JBGBPQ010000007">
    <property type="protein sequence ID" value="KAL1521933.1"/>
    <property type="molecule type" value="Genomic_DNA"/>
</dbReference>
<feature type="transmembrane region" description="Helical" evidence="5">
    <location>
        <begin position="146"/>
        <end position="169"/>
    </location>
</feature>
<keyword evidence="3 5" id="KW-1133">Transmembrane helix</keyword>
<keyword evidence="7" id="KW-1185">Reference proteome</keyword>
<evidence type="ECO:0000256" key="5">
    <source>
        <dbReference type="SAM" id="Phobius"/>
    </source>
</evidence>
<protein>
    <recommendedName>
        <fullName evidence="8">ADP,ATP carrier protein</fullName>
    </recommendedName>
</protein>
<comment type="caution">
    <text evidence="6">The sequence shown here is derived from an EMBL/GenBank/DDBJ whole genome shotgun (WGS) entry which is preliminary data.</text>
</comment>
<feature type="transmembrane region" description="Helical" evidence="5">
    <location>
        <begin position="426"/>
        <end position="447"/>
    </location>
</feature>
<evidence type="ECO:0000256" key="2">
    <source>
        <dbReference type="ARBA" id="ARBA00022692"/>
    </source>
</evidence>
<dbReference type="Proteomes" id="UP001515480">
    <property type="component" value="Unassembled WGS sequence"/>
</dbReference>
<keyword evidence="2 5" id="KW-0812">Transmembrane</keyword>
<feature type="transmembrane region" description="Helical" evidence="5">
    <location>
        <begin position="12"/>
        <end position="34"/>
    </location>
</feature>
<dbReference type="Gene3D" id="1.20.1250.20">
    <property type="entry name" value="MFS general substrate transporter like domains"/>
    <property type="match status" value="1"/>
</dbReference>
<dbReference type="PANTHER" id="PTHR23294">
    <property type="entry name" value="ET TRANSLATION PRODUCT-RELATED"/>
    <property type="match status" value="1"/>
</dbReference>
<organism evidence="6 7">
    <name type="scientific">Prymnesium parvum</name>
    <name type="common">Toxic golden alga</name>
    <dbReference type="NCBI Taxonomy" id="97485"/>
    <lineage>
        <taxon>Eukaryota</taxon>
        <taxon>Haptista</taxon>
        <taxon>Haptophyta</taxon>
        <taxon>Prymnesiophyceae</taxon>
        <taxon>Prymnesiales</taxon>
        <taxon>Prymnesiaceae</taxon>
        <taxon>Prymnesium</taxon>
    </lineage>
</organism>
<dbReference type="InterPro" id="IPR051617">
    <property type="entry name" value="UNC-93-like_regulator"/>
</dbReference>
<dbReference type="InterPro" id="IPR036259">
    <property type="entry name" value="MFS_trans_sf"/>
</dbReference>
<dbReference type="AlphaFoldDB" id="A0AB34JLZ1"/>
<feature type="transmembrane region" description="Helical" evidence="5">
    <location>
        <begin position="103"/>
        <end position="126"/>
    </location>
</feature>
<feature type="transmembrane region" description="Helical" evidence="5">
    <location>
        <begin position="453"/>
        <end position="473"/>
    </location>
</feature>
<dbReference type="GO" id="GO:0016020">
    <property type="term" value="C:membrane"/>
    <property type="evidence" value="ECO:0007669"/>
    <property type="project" value="UniProtKB-SubCell"/>
</dbReference>
<feature type="transmembrane region" description="Helical" evidence="5">
    <location>
        <begin position="71"/>
        <end position="91"/>
    </location>
</feature>
<dbReference type="Pfam" id="PF05978">
    <property type="entry name" value="UNC-93"/>
    <property type="match status" value="1"/>
</dbReference>
<proteinExistence type="predicted"/>
<feature type="transmembrane region" description="Helical" evidence="5">
    <location>
        <begin position="46"/>
        <end position="65"/>
    </location>
</feature>
<comment type="subcellular location">
    <subcellularLocation>
        <location evidence="1">Membrane</location>
        <topology evidence="1">Multi-pass membrane protein</topology>
    </subcellularLocation>
</comment>
<name>A0AB34JLZ1_PRYPA</name>
<keyword evidence="4 5" id="KW-0472">Membrane</keyword>
<dbReference type="InterPro" id="IPR010291">
    <property type="entry name" value="Ion_channel_UNC-93"/>
</dbReference>
<evidence type="ECO:0000256" key="3">
    <source>
        <dbReference type="ARBA" id="ARBA00022989"/>
    </source>
</evidence>
<evidence type="ECO:0000256" key="4">
    <source>
        <dbReference type="ARBA" id="ARBA00023136"/>
    </source>
</evidence>
<feature type="transmembrane region" description="Helical" evidence="5">
    <location>
        <begin position="339"/>
        <end position="359"/>
    </location>
</feature>
<accession>A0AB34JLZ1</accession>
<dbReference type="PANTHER" id="PTHR23294:SF18">
    <property type="entry name" value="UNC93-LIKE PROTEIN MFSD11"/>
    <property type="match status" value="1"/>
</dbReference>
<evidence type="ECO:0008006" key="8">
    <source>
        <dbReference type="Google" id="ProtNLM"/>
    </source>
</evidence>
<feature type="transmembrane region" description="Helical" evidence="5">
    <location>
        <begin position="308"/>
        <end position="327"/>
    </location>
</feature>
<feature type="transmembrane region" description="Helical" evidence="5">
    <location>
        <begin position="271"/>
        <end position="288"/>
    </location>
</feature>
<evidence type="ECO:0000313" key="7">
    <source>
        <dbReference type="Proteomes" id="UP001515480"/>
    </source>
</evidence>
<reference evidence="6 7" key="1">
    <citation type="journal article" date="2024" name="Science">
        <title>Giant polyketide synthase enzymes in the biosynthesis of giant marine polyether toxins.</title>
        <authorList>
            <person name="Fallon T.R."/>
            <person name="Shende V.V."/>
            <person name="Wierzbicki I.H."/>
            <person name="Pendleton A.L."/>
            <person name="Watervoot N.F."/>
            <person name="Auber R.P."/>
            <person name="Gonzalez D.J."/>
            <person name="Wisecaver J.H."/>
            <person name="Moore B.S."/>
        </authorList>
    </citation>
    <scope>NUCLEOTIDE SEQUENCE [LARGE SCALE GENOMIC DNA]</scope>
    <source>
        <strain evidence="6 7">12B1</strain>
    </source>
</reference>
<sequence length="489" mass="51776">MMSPLLSNFVRMAVFFSINHGCILAVLSISNLLLGQEQGSYQSGSLYVTYTVTALVLSPGLLDLLGARKALIWAAALYSIYVISFPIALVIPKSMSALETIVALIGGIVGGFAAGFLWSAQGTYFAMNAKNYAYQHNVTLSEANSLFASIFAFVFLALEVTLKLLPVALTELSHIKLYIWGDSNHPVSVQDLVIASLYSVLAVASVFGLATINELVDEQADAEATITTPNAVELLEDDKATSLLSSHAPKPMLRFEKAAAAITLWAKHPSVLLLAPIQITFGVSASLLYNEVTFKVVKYKFGDNNVVIGSLLSALIAFIAAVLQVPFKHLAVKLGKPPLMITCIFAFVLLAALVLAFPIPPAPSPPAPPGLFPPSAPAPADSHSEGVTLGNLGLLLSCYVLQGIGRAGYEGTNKALYADFFPNDSTAAFSNIILANGLSSAVSFFVFPSLDKTTIATIALVCSSTTVVCYLLAEYIHRAQAARVASAPP</sequence>
<dbReference type="SUPFAM" id="SSF103473">
    <property type="entry name" value="MFS general substrate transporter"/>
    <property type="match status" value="1"/>
</dbReference>
<evidence type="ECO:0000313" key="6">
    <source>
        <dbReference type="EMBL" id="KAL1521933.1"/>
    </source>
</evidence>